<sequence>MRLIFWALIVTLISLLSSGEAASTDKKQMAQRDSEIVFLPRELADNKDGERFLRTQNEKTADGDDDELDADDEERGVMMKIRGFLSNLGAKYHNWKVKLLTPRFEKLVKEGNSLDDVKKMYGIGEGGTPSRNKRFYKLFEEWAKTNYPNGLPKQ</sequence>
<dbReference type="InParanoid" id="H3GWP1"/>
<evidence type="ECO:0000256" key="4">
    <source>
        <dbReference type="ARBA" id="ARBA00022729"/>
    </source>
</evidence>
<proteinExistence type="inferred from homology"/>
<reference evidence="7" key="2">
    <citation type="submission" date="2015-06" db="UniProtKB">
        <authorList>
            <consortium name="EnsemblProtists"/>
        </authorList>
    </citation>
    <scope>IDENTIFICATION</scope>
    <source>
        <strain evidence="7">Pr102</strain>
    </source>
</reference>
<organism evidence="7 8">
    <name type="scientific">Phytophthora ramorum</name>
    <name type="common">Sudden oak death agent</name>
    <dbReference type="NCBI Taxonomy" id="164328"/>
    <lineage>
        <taxon>Eukaryota</taxon>
        <taxon>Sar</taxon>
        <taxon>Stramenopiles</taxon>
        <taxon>Oomycota</taxon>
        <taxon>Peronosporomycetes</taxon>
        <taxon>Peronosporales</taxon>
        <taxon>Peronosporaceae</taxon>
        <taxon>Phytophthora</taxon>
    </lineage>
</organism>
<evidence type="ECO:0000313" key="7">
    <source>
        <dbReference type="EnsemblProtists" id="Phyra81907"/>
    </source>
</evidence>
<dbReference type="VEuPathDB" id="FungiDB:KRP23_11950"/>
<feature type="signal peptide" evidence="5">
    <location>
        <begin position="1"/>
        <end position="21"/>
    </location>
</feature>
<name>H3GWP1_PHYRM</name>
<keyword evidence="3 5" id="KW-0964">Secreted</keyword>
<dbReference type="EMBL" id="DS566062">
    <property type="status" value="NOT_ANNOTATED_CDS"/>
    <property type="molecule type" value="Genomic_DNA"/>
</dbReference>
<dbReference type="OMA" id="RYLKWEQ"/>
<evidence type="ECO:0000256" key="1">
    <source>
        <dbReference type="ARBA" id="ARBA00004613"/>
    </source>
</evidence>
<dbReference type="eggNOG" id="ENOG502RFF9">
    <property type="taxonomic scope" value="Eukaryota"/>
</dbReference>
<keyword evidence="4 5" id="KW-0732">Signal</keyword>
<dbReference type="AlphaFoldDB" id="H3GWP1"/>
<dbReference type="InterPro" id="IPR031825">
    <property type="entry name" value="RXLR"/>
</dbReference>
<dbReference type="VEuPathDB" id="FungiDB:KRP22_13986"/>
<dbReference type="HOGENOM" id="CLU_1707780_0_0_1"/>
<comment type="function">
    <text evidence="5">Effector that suppresses plant defense responses during pathogen infection.</text>
</comment>
<accession>H3GWP1</accession>
<evidence type="ECO:0000256" key="2">
    <source>
        <dbReference type="ARBA" id="ARBA00010400"/>
    </source>
</evidence>
<evidence type="ECO:0000256" key="6">
    <source>
        <dbReference type="SAM" id="MobiDB-lite"/>
    </source>
</evidence>
<protein>
    <recommendedName>
        <fullName evidence="5">RxLR effector protein</fullName>
    </recommendedName>
</protein>
<comment type="similarity">
    <text evidence="2 5">Belongs to the RxLR effector family.</text>
</comment>
<feature type="chain" id="PRO_5003587835" description="RxLR effector protein" evidence="5">
    <location>
        <begin position="22"/>
        <end position="154"/>
    </location>
</feature>
<feature type="compositionally biased region" description="Basic and acidic residues" evidence="6">
    <location>
        <begin position="49"/>
        <end position="62"/>
    </location>
</feature>
<dbReference type="Proteomes" id="UP000005238">
    <property type="component" value="Unassembled WGS sequence"/>
</dbReference>
<comment type="subcellular location">
    <subcellularLocation>
        <location evidence="1 5">Secreted</location>
    </subcellularLocation>
</comment>
<dbReference type="EnsemblProtists" id="Phyra81907">
    <property type="protein sequence ID" value="Phyra81907"/>
    <property type="gene ID" value="Phyra81907"/>
</dbReference>
<comment type="domain">
    <text evidence="5">The RxLR-dEER motif acts to carry the protein into the host cell cytoplasm through binding to cell surface phosphatidylinositol-3-phosphate.</text>
</comment>
<feature type="region of interest" description="Disordered" evidence="6">
    <location>
        <begin position="49"/>
        <end position="69"/>
    </location>
</feature>
<evidence type="ECO:0000256" key="3">
    <source>
        <dbReference type="ARBA" id="ARBA00022525"/>
    </source>
</evidence>
<reference evidence="8" key="1">
    <citation type="journal article" date="2006" name="Science">
        <title>Phytophthora genome sequences uncover evolutionary origins and mechanisms of pathogenesis.</title>
        <authorList>
            <person name="Tyler B.M."/>
            <person name="Tripathy S."/>
            <person name="Zhang X."/>
            <person name="Dehal P."/>
            <person name="Jiang R.H."/>
            <person name="Aerts A."/>
            <person name="Arredondo F.D."/>
            <person name="Baxter L."/>
            <person name="Bensasson D."/>
            <person name="Beynon J.L."/>
            <person name="Chapman J."/>
            <person name="Damasceno C.M."/>
            <person name="Dorrance A.E."/>
            <person name="Dou D."/>
            <person name="Dickerman A.W."/>
            <person name="Dubchak I.L."/>
            <person name="Garbelotto M."/>
            <person name="Gijzen M."/>
            <person name="Gordon S.G."/>
            <person name="Govers F."/>
            <person name="Grunwald N.J."/>
            <person name="Huang W."/>
            <person name="Ivors K.L."/>
            <person name="Jones R.W."/>
            <person name="Kamoun S."/>
            <person name="Krampis K."/>
            <person name="Lamour K.H."/>
            <person name="Lee M.K."/>
            <person name="McDonald W.H."/>
            <person name="Medina M."/>
            <person name="Meijer H.J."/>
            <person name="Nordberg E.K."/>
            <person name="Maclean D.J."/>
            <person name="Ospina-Giraldo M.D."/>
            <person name="Morris P.F."/>
            <person name="Phuntumart V."/>
            <person name="Putnam N.H."/>
            <person name="Rash S."/>
            <person name="Rose J.K."/>
            <person name="Sakihama Y."/>
            <person name="Salamov A.A."/>
            <person name="Savidor A."/>
            <person name="Scheuring C.F."/>
            <person name="Smith B.M."/>
            <person name="Sobral B.W."/>
            <person name="Terry A."/>
            <person name="Torto-Alalibo T.A."/>
            <person name="Win J."/>
            <person name="Xu Z."/>
            <person name="Zhang H."/>
            <person name="Grigoriev I.V."/>
            <person name="Rokhsar D.S."/>
            <person name="Boore J.L."/>
        </authorList>
    </citation>
    <scope>NUCLEOTIDE SEQUENCE [LARGE SCALE GENOMIC DNA]</scope>
    <source>
        <strain evidence="8">Pr102</strain>
    </source>
</reference>
<evidence type="ECO:0000313" key="8">
    <source>
        <dbReference type="Proteomes" id="UP000005238"/>
    </source>
</evidence>
<evidence type="ECO:0000256" key="5">
    <source>
        <dbReference type="RuleBase" id="RU367124"/>
    </source>
</evidence>
<dbReference type="Pfam" id="PF16810">
    <property type="entry name" value="RXLR"/>
    <property type="match status" value="1"/>
</dbReference>
<keyword evidence="8" id="KW-1185">Reference proteome</keyword>